<accession>A0ABY8Q5D3</accession>
<reference evidence="4 5" key="1">
    <citation type="submission" date="2023-04" db="EMBL/GenBank/DDBJ databases">
        <title>YMD61, complete Genome.</title>
        <authorList>
            <person name="Zhang J."/>
        </authorList>
    </citation>
    <scope>NUCLEOTIDE SEQUENCE [LARGE SCALE GENOMIC DNA]</scope>
    <source>
        <strain evidence="4 5">YMD61</strain>
    </source>
</reference>
<dbReference type="Pfam" id="PF00486">
    <property type="entry name" value="Trans_reg_C"/>
    <property type="match status" value="1"/>
</dbReference>
<feature type="domain" description="OmpR/PhoB-type" evidence="3">
    <location>
        <begin position="8"/>
        <end position="108"/>
    </location>
</feature>
<proteinExistence type="predicted"/>
<gene>
    <name evidence="4" type="ORF">QF092_17685</name>
</gene>
<dbReference type="Gene3D" id="1.10.10.10">
    <property type="entry name" value="Winged helix-like DNA-binding domain superfamily/Winged helix DNA-binding domain"/>
    <property type="match status" value="1"/>
</dbReference>
<protein>
    <submittedName>
        <fullName evidence="4">Helix-turn-helix domain-containing protein</fullName>
    </submittedName>
</protein>
<evidence type="ECO:0000313" key="4">
    <source>
        <dbReference type="EMBL" id="WGV16059.1"/>
    </source>
</evidence>
<evidence type="ECO:0000259" key="3">
    <source>
        <dbReference type="PROSITE" id="PS51755"/>
    </source>
</evidence>
<evidence type="ECO:0000256" key="2">
    <source>
        <dbReference type="PROSITE-ProRule" id="PRU01091"/>
    </source>
</evidence>
<dbReference type="RefSeq" id="WP_281466027.1">
    <property type="nucleotide sequence ID" value="NZ_CP124535.1"/>
</dbReference>
<keyword evidence="1 2" id="KW-0238">DNA-binding</keyword>
<organism evidence="4 5">
    <name type="scientific">Fuscovulum ytuae</name>
    <dbReference type="NCBI Taxonomy" id="3042299"/>
    <lineage>
        <taxon>Bacteria</taxon>
        <taxon>Pseudomonadati</taxon>
        <taxon>Pseudomonadota</taxon>
        <taxon>Alphaproteobacteria</taxon>
        <taxon>Rhodobacterales</taxon>
        <taxon>Paracoccaceae</taxon>
        <taxon>Fuscovulum</taxon>
    </lineage>
</organism>
<dbReference type="InterPro" id="IPR016032">
    <property type="entry name" value="Sig_transdc_resp-reg_C-effctor"/>
</dbReference>
<dbReference type="InterPro" id="IPR036388">
    <property type="entry name" value="WH-like_DNA-bd_sf"/>
</dbReference>
<dbReference type="InterPro" id="IPR001867">
    <property type="entry name" value="OmpR/PhoB-type_DNA-bd"/>
</dbReference>
<dbReference type="SMART" id="SM00862">
    <property type="entry name" value="Trans_reg_C"/>
    <property type="match status" value="1"/>
</dbReference>
<keyword evidence="5" id="KW-1185">Reference proteome</keyword>
<dbReference type="PROSITE" id="PS51755">
    <property type="entry name" value="OMPR_PHOB"/>
    <property type="match status" value="1"/>
</dbReference>
<sequence>MAEEATGQTWVRYGQMLFSPDFTSARRDDGIEITFTRSERRVLATLIGRPGRVFSRDMLLDAITEIGSDSSDRSIDFLINRLRRKLGDNARSPQMIGARYGEGYLWLLKPVGSRPAAAGAHVVVGPVRGTGALDPDLQAAATQFADRFVAQLAPNFGPSRRVVLDPDCPHRSAFGADAPVIGVDLTFLTRAGGLDCVFRATEFRTGRTLSIRREAIAGAQVAENGAQAQAEALAARIATEIWAGLAVGTVQTEPLQVAMQNASLAIADGPHGWAESHRRLQALAAERPDDHAIRIMLANNIRTKYIQHGLEIFAAGEDSTAADEAGIEALVTGSLPFVQDDPALLASAGDLLFFIGGGYRRMAVELLEDLNRSTVALPSTLMTLGAMRYYVGEVEAGLQALDLAQSMAEPNSEFEIYVICLKCQALMAINDRERLDEVLALLYQRRPAIRFLYDILYGRPDALSPDAQGALAMMTVEQARGILIFADYLCARHFTIAEHRENSLKIPRAVLTARFGPEVLPPPMRWSQAEAALEETPQTY</sequence>
<dbReference type="SUPFAM" id="SSF46894">
    <property type="entry name" value="C-terminal effector domain of the bipartite response regulators"/>
    <property type="match status" value="1"/>
</dbReference>
<dbReference type="CDD" id="cd00383">
    <property type="entry name" value="trans_reg_C"/>
    <property type="match status" value="1"/>
</dbReference>
<dbReference type="EMBL" id="CP124535">
    <property type="protein sequence ID" value="WGV16059.1"/>
    <property type="molecule type" value="Genomic_DNA"/>
</dbReference>
<feature type="DNA-binding region" description="OmpR/PhoB-type" evidence="2">
    <location>
        <begin position="8"/>
        <end position="108"/>
    </location>
</feature>
<dbReference type="Proteomes" id="UP001230978">
    <property type="component" value="Chromosome"/>
</dbReference>
<evidence type="ECO:0000256" key="1">
    <source>
        <dbReference type="ARBA" id="ARBA00023125"/>
    </source>
</evidence>
<evidence type="ECO:0000313" key="5">
    <source>
        <dbReference type="Proteomes" id="UP001230978"/>
    </source>
</evidence>
<name>A0ABY8Q5D3_9RHOB</name>